<dbReference type="EMBL" id="LDRX01000165">
    <property type="protein sequence ID" value="KTS78873.1"/>
    <property type="molecule type" value="Genomic_DNA"/>
</dbReference>
<comment type="caution">
    <text evidence="1">The sequence shown here is derived from an EMBL/GenBank/DDBJ whole genome shotgun (WGS) entry which is preliminary data.</text>
</comment>
<organism evidence="1 2">
    <name type="scientific">Paenibacillus jamilae</name>
    <dbReference type="NCBI Taxonomy" id="114136"/>
    <lineage>
        <taxon>Bacteria</taxon>
        <taxon>Bacillati</taxon>
        <taxon>Bacillota</taxon>
        <taxon>Bacilli</taxon>
        <taxon>Bacillales</taxon>
        <taxon>Paenibacillaceae</taxon>
        <taxon>Paenibacillus</taxon>
    </lineage>
</organism>
<keyword evidence="1" id="KW-0489">Methyltransferase</keyword>
<evidence type="ECO:0000313" key="2">
    <source>
        <dbReference type="Proteomes" id="UP000074866"/>
    </source>
</evidence>
<evidence type="ECO:0000313" key="1">
    <source>
        <dbReference type="EMBL" id="KTS78873.1"/>
    </source>
</evidence>
<proteinExistence type="predicted"/>
<reference evidence="1 2" key="1">
    <citation type="journal article" date="2016" name="Front. Microbiol.">
        <title>Genomic Resource of Rice Seed Associated Bacteria.</title>
        <authorList>
            <person name="Midha S."/>
            <person name="Bansal K."/>
            <person name="Sharma S."/>
            <person name="Kumar N."/>
            <person name="Patil P.P."/>
            <person name="Chaudhry V."/>
            <person name="Patil P.B."/>
        </authorList>
    </citation>
    <scope>NUCLEOTIDE SEQUENCE [LARGE SCALE GENOMIC DNA]</scope>
    <source>
        <strain evidence="1 2">NS115</strain>
    </source>
</reference>
<gene>
    <name evidence="1" type="ORF">NS115_22475</name>
</gene>
<protein>
    <submittedName>
        <fullName evidence="1">Phospholipid methyltransferase</fullName>
    </submittedName>
</protein>
<dbReference type="Proteomes" id="UP000074866">
    <property type="component" value="Unassembled WGS sequence"/>
</dbReference>
<keyword evidence="1" id="KW-0808">Transferase</keyword>
<name>A0ACC4ZP70_9BACL</name>
<keyword evidence="2" id="KW-1185">Reference proteome</keyword>
<sequence>MNFNEYLLFLQGFLTNPQRVGSLIPSSRFLAAKVVESVAWDEVKAVAELGSGTGAITRFMKTQLTGSTKVLLFERDRKMRENLKTKYPDFACHSNACQLVKKLNQDDIGQLDCIISALPFFNFTSEMRGNLLNQIIQALKPGGIFIAFQYSLQMKKKFAENLTIEKIEFVPFNFPPAFVYICRKKGVPCNGLNLCCS</sequence>
<accession>A0ACC4ZP70</accession>